<dbReference type="InterPro" id="IPR034505">
    <property type="entry name" value="Coproporphyrinogen-III_oxidase"/>
</dbReference>
<evidence type="ECO:0000259" key="8">
    <source>
        <dbReference type="PROSITE" id="PS51918"/>
    </source>
</evidence>
<dbReference type="InterPro" id="IPR007197">
    <property type="entry name" value="rSAM"/>
</dbReference>
<dbReference type="SMART" id="SM00729">
    <property type="entry name" value="Elp3"/>
    <property type="match status" value="1"/>
</dbReference>
<dbReference type="CDD" id="cd01335">
    <property type="entry name" value="Radical_SAM"/>
    <property type="match status" value="1"/>
</dbReference>
<organism evidence="9">
    <name type="scientific">marine metagenome</name>
    <dbReference type="NCBI Taxonomy" id="408172"/>
    <lineage>
        <taxon>unclassified sequences</taxon>
        <taxon>metagenomes</taxon>
        <taxon>ecological metagenomes</taxon>
    </lineage>
</organism>
<name>A0A381V630_9ZZZZ</name>
<dbReference type="PROSITE" id="PS51918">
    <property type="entry name" value="RADICAL_SAM"/>
    <property type="match status" value="1"/>
</dbReference>
<evidence type="ECO:0000256" key="7">
    <source>
        <dbReference type="ARBA" id="ARBA00023186"/>
    </source>
</evidence>
<dbReference type="InterPro" id="IPR004559">
    <property type="entry name" value="HemW-like"/>
</dbReference>
<dbReference type="GO" id="GO:0051539">
    <property type="term" value="F:4 iron, 4 sulfur cluster binding"/>
    <property type="evidence" value="ECO:0007669"/>
    <property type="project" value="InterPro"/>
</dbReference>
<evidence type="ECO:0000256" key="2">
    <source>
        <dbReference type="ARBA" id="ARBA00022617"/>
    </source>
</evidence>
<dbReference type="Pfam" id="PF04055">
    <property type="entry name" value="Radical_SAM"/>
    <property type="match status" value="1"/>
</dbReference>
<dbReference type="Gene3D" id="3.20.20.70">
    <property type="entry name" value="Aldolase class I"/>
    <property type="match status" value="1"/>
</dbReference>
<dbReference type="GO" id="GO:0006779">
    <property type="term" value="P:porphyrin-containing compound biosynthetic process"/>
    <property type="evidence" value="ECO:0007669"/>
    <property type="project" value="InterPro"/>
</dbReference>
<evidence type="ECO:0000256" key="4">
    <source>
        <dbReference type="ARBA" id="ARBA00022723"/>
    </source>
</evidence>
<proteinExistence type="inferred from homology"/>
<dbReference type="InterPro" id="IPR013785">
    <property type="entry name" value="Aldolase_TIM"/>
</dbReference>
<keyword evidence="2" id="KW-0349">Heme</keyword>
<dbReference type="NCBIfam" id="TIGR00539">
    <property type="entry name" value="hemN_rel"/>
    <property type="match status" value="1"/>
</dbReference>
<dbReference type="SUPFAM" id="SSF102114">
    <property type="entry name" value="Radical SAM enzymes"/>
    <property type="match status" value="1"/>
</dbReference>
<evidence type="ECO:0000256" key="6">
    <source>
        <dbReference type="ARBA" id="ARBA00023014"/>
    </source>
</evidence>
<keyword evidence="7" id="KW-0143">Chaperone</keyword>
<dbReference type="SFLD" id="SFLDG01065">
    <property type="entry name" value="anaerobic_coproporphyrinogen-I"/>
    <property type="match status" value="2"/>
</dbReference>
<dbReference type="PANTHER" id="PTHR13932">
    <property type="entry name" value="COPROPORPHYRINIGEN III OXIDASE"/>
    <property type="match status" value="1"/>
</dbReference>
<dbReference type="GO" id="GO:0046872">
    <property type="term" value="F:metal ion binding"/>
    <property type="evidence" value="ECO:0007669"/>
    <property type="project" value="UniProtKB-KW"/>
</dbReference>
<keyword evidence="4" id="KW-0479">Metal-binding</keyword>
<feature type="domain" description="Radical SAM core" evidence="8">
    <location>
        <begin position="37"/>
        <end position="270"/>
    </location>
</feature>
<gene>
    <name evidence="9" type="ORF">METZ01_LOCUS87587</name>
</gene>
<dbReference type="SFLD" id="SFLDF00288">
    <property type="entry name" value="HemN-like__clustered_with_nucl"/>
    <property type="match status" value="1"/>
</dbReference>
<dbReference type="EMBL" id="UINC01007714">
    <property type="protein sequence ID" value="SVA34733.1"/>
    <property type="molecule type" value="Genomic_DNA"/>
</dbReference>
<accession>A0A381V630</accession>
<evidence type="ECO:0000256" key="3">
    <source>
        <dbReference type="ARBA" id="ARBA00022691"/>
    </source>
</evidence>
<dbReference type="Pfam" id="PF06969">
    <property type="entry name" value="HemN_C"/>
    <property type="match status" value="1"/>
</dbReference>
<dbReference type="GO" id="GO:0005737">
    <property type="term" value="C:cytoplasm"/>
    <property type="evidence" value="ECO:0007669"/>
    <property type="project" value="InterPro"/>
</dbReference>
<comment type="similarity">
    <text evidence="1">Belongs to the anaerobic coproporphyrinogen-III oxidase family. HemW subfamily.</text>
</comment>
<evidence type="ECO:0000256" key="1">
    <source>
        <dbReference type="ARBA" id="ARBA00006100"/>
    </source>
</evidence>
<dbReference type="AlphaFoldDB" id="A0A381V630"/>
<sequence length="416" mass="47503">MILVNATPSFHSVNFVETFFSSQKKIKQKGGPYHKLNSSVTTAGIYIHVPFCTIQCMYCDFYTVDLEGNSIPEFVNAVIKEIEYCETDTSGWRFDTIFIGGGTPSLLDSKSIETIINTIYKKYDLSNIKECTIESNPDQITKDRLKDLRRLGIDRISIGVQSLESDLLRFLTRDHTIDDVYKTYDNAKIAGFENVNIDMLYNIPGQTVEQWEIDLERMIKLEPSHISAYELTVEKGTELHRLINNCGVSIPQDPVGTTWLSITSEFLSDRGFLPYEISSFTRPGQECIHNLHYWRVEPYLAFGPSAHGFDGHRRRKNVSSIRDYLDKIRTSGSAVIFDEGLEYKDILNEKVGMGIRMMEGVDMREFKEPELSVLKRNIEKTKNMWPGCIVRNNDHLKLSKKGILFADSIAVDLMIG</sequence>
<dbReference type="InterPro" id="IPR010723">
    <property type="entry name" value="HemN_C"/>
</dbReference>
<protein>
    <recommendedName>
        <fullName evidence="8">Radical SAM core domain-containing protein</fullName>
    </recommendedName>
</protein>
<evidence type="ECO:0000256" key="5">
    <source>
        <dbReference type="ARBA" id="ARBA00023004"/>
    </source>
</evidence>
<dbReference type="SFLD" id="SFLDF00562">
    <property type="entry name" value="HemN-like__clustered_with_heat"/>
    <property type="match status" value="1"/>
</dbReference>
<dbReference type="InterPro" id="IPR006638">
    <property type="entry name" value="Elp3/MiaA/NifB-like_rSAM"/>
</dbReference>
<keyword evidence="5" id="KW-0408">Iron</keyword>
<reference evidence="9" key="1">
    <citation type="submission" date="2018-05" db="EMBL/GenBank/DDBJ databases">
        <authorList>
            <person name="Lanie J.A."/>
            <person name="Ng W.-L."/>
            <person name="Kazmierczak K.M."/>
            <person name="Andrzejewski T.M."/>
            <person name="Davidsen T.M."/>
            <person name="Wayne K.J."/>
            <person name="Tettelin H."/>
            <person name="Glass J.I."/>
            <person name="Rusch D."/>
            <person name="Podicherti R."/>
            <person name="Tsui H.-C.T."/>
            <person name="Winkler M.E."/>
        </authorList>
    </citation>
    <scope>NUCLEOTIDE SEQUENCE</scope>
</reference>
<keyword evidence="3" id="KW-0949">S-adenosyl-L-methionine</keyword>
<keyword evidence="6" id="KW-0411">Iron-sulfur</keyword>
<dbReference type="InterPro" id="IPR058240">
    <property type="entry name" value="rSAM_sf"/>
</dbReference>
<dbReference type="PANTHER" id="PTHR13932:SF5">
    <property type="entry name" value="RADICAL S-ADENOSYL METHIONINE DOMAIN-CONTAINING PROTEIN 1, MITOCHONDRIAL"/>
    <property type="match status" value="1"/>
</dbReference>
<dbReference type="SFLD" id="SFLDS00029">
    <property type="entry name" value="Radical_SAM"/>
    <property type="match status" value="2"/>
</dbReference>
<evidence type="ECO:0000313" key="9">
    <source>
        <dbReference type="EMBL" id="SVA34733.1"/>
    </source>
</evidence>
<dbReference type="GO" id="GO:0004109">
    <property type="term" value="F:coproporphyrinogen oxidase activity"/>
    <property type="evidence" value="ECO:0007669"/>
    <property type="project" value="InterPro"/>
</dbReference>